<feature type="chain" id="PRO_5006917242" description="SRCR domain-containing protein" evidence="1">
    <location>
        <begin position="22"/>
        <end position="196"/>
    </location>
</feature>
<name>A0A0W0Y558_9GAMM</name>
<feature type="signal peptide" evidence="1">
    <location>
        <begin position="1"/>
        <end position="21"/>
    </location>
</feature>
<proteinExistence type="predicted"/>
<dbReference type="PATRIC" id="fig|45073.5.peg.655"/>
<dbReference type="RefSeq" id="WP_058506731.1">
    <property type="nucleotide sequence ID" value="NZ_CAAAIK010000027.1"/>
</dbReference>
<keyword evidence="1" id="KW-0732">Signal</keyword>
<sequence length="196" mass="22722">MTILYRIAVLLSIILSMTSHAADSRKQVIHRSFWNPMYHGERLNYCSLDGKKCGLELATVYCRMMGYKRADQAIKDNNIGLTNYLVTTMRCKGWQCNGFKTIRCVGDISHSPAQPYHYRYRRFVVPRYNNYRVAWCYDGEKGCGRRAAYSFCRRMGYLNVKKYQIEKCVKATKAIGNQKLCFGPTCSAFAEISCYR</sequence>
<dbReference type="Proteomes" id="UP000054618">
    <property type="component" value="Unassembled WGS sequence"/>
</dbReference>
<reference evidence="2 3" key="1">
    <citation type="submission" date="2015-11" db="EMBL/GenBank/DDBJ databases">
        <title>Genomic analysis of 38 Legionella species identifies large and diverse effector repertoires.</title>
        <authorList>
            <person name="Burstein D."/>
            <person name="Amaro F."/>
            <person name="Zusman T."/>
            <person name="Lifshitz Z."/>
            <person name="Cohen O."/>
            <person name="Gilbert J.A."/>
            <person name="Pupko T."/>
            <person name="Shuman H.A."/>
            <person name="Segal G."/>
        </authorList>
    </citation>
    <scope>NUCLEOTIDE SEQUENCE [LARGE SCALE GENOMIC DNA]</scope>
    <source>
        <strain evidence="2 3">CDC#1442-AUS-E</strain>
    </source>
</reference>
<gene>
    <name evidence="2" type="ORF">Lqui_0622</name>
</gene>
<organism evidence="2 3">
    <name type="scientific">Legionella quinlivanii</name>
    <dbReference type="NCBI Taxonomy" id="45073"/>
    <lineage>
        <taxon>Bacteria</taxon>
        <taxon>Pseudomonadati</taxon>
        <taxon>Pseudomonadota</taxon>
        <taxon>Gammaproteobacteria</taxon>
        <taxon>Legionellales</taxon>
        <taxon>Legionellaceae</taxon>
        <taxon>Legionella</taxon>
    </lineage>
</organism>
<protein>
    <recommendedName>
        <fullName evidence="4">SRCR domain-containing protein</fullName>
    </recommendedName>
</protein>
<accession>A0A0W0Y558</accession>
<evidence type="ECO:0008006" key="4">
    <source>
        <dbReference type="Google" id="ProtNLM"/>
    </source>
</evidence>
<evidence type="ECO:0000313" key="2">
    <source>
        <dbReference type="EMBL" id="KTD51778.1"/>
    </source>
</evidence>
<dbReference type="STRING" id="45073.Lqui_0622"/>
<dbReference type="AlphaFoldDB" id="A0A0W0Y558"/>
<comment type="caution">
    <text evidence="2">The sequence shown here is derived from an EMBL/GenBank/DDBJ whole genome shotgun (WGS) entry which is preliminary data.</text>
</comment>
<keyword evidence="3" id="KW-1185">Reference proteome</keyword>
<dbReference type="OrthoDB" id="5639165at2"/>
<evidence type="ECO:0000256" key="1">
    <source>
        <dbReference type="SAM" id="SignalP"/>
    </source>
</evidence>
<dbReference type="EMBL" id="LNYS01000006">
    <property type="protein sequence ID" value="KTD51778.1"/>
    <property type="molecule type" value="Genomic_DNA"/>
</dbReference>
<evidence type="ECO:0000313" key="3">
    <source>
        <dbReference type="Proteomes" id="UP000054618"/>
    </source>
</evidence>